<keyword evidence="3" id="KW-0804">Transcription</keyword>
<evidence type="ECO:0000259" key="4">
    <source>
        <dbReference type="PROSITE" id="PS51000"/>
    </source>
</evidence>
<dbReference type="InterPro" id="IPR037171">
    <property type="entry name" value="NagB/RpiA_transferase-like"/>
</dbReference>
<evidence type="ECO:0000256" key="2">
    <source>
        <dbReference type="ARBA" id="ARBA00023015"/>
    </source>
</evidence>
<keyword evidence="6" id="KW-1185">Reference proteome</keyword>
<protein>
    <submittedName>
        <fullName evidence="5">DeoR family transcriptional regulator</fullName>
    </submittedName>
</protein>
<organism evidence="5 6">
    <name type="scientific">Exilibacterium tricleocarpae</name>
    <dbReference type="NCBI Taxonomy" id="2591008"/>
    <lineage>
        <taxon>Bacteria</taxon>
        <taxon>Pseudomonadati</taxon>
        <taxon>Pseudomonadota</taxon>
        <taxon>Gammaproteobacteria</taxon>
        <taxon>Cellvibrionales</taxon>
        <taxon>Cellvibrionaceae</taxon>
        <taxon>Exilibacterium</taxon>
    </lineage>
</organism>
<dbReference type="InterPro" id="IPR014036">
    <property type="entry name" value="DeoR-like_C"/>
</dbReference>
<dbReference type="SUPFAM" id="SSF46785">
    <property type="entry name" value="Winged helix' DNA-binding domain"/>
    <property type="match status" value="1"/>
</dbReference>
<dbReference type="SMART" id="SM00420">
    <property type="entry name" value="HTH_DEOR"/>
    <property type="match status" value="1"/>
</dbReference>
<keyword evidence="1" id="KW-0678">Repressor</keyword>
<dbReference type="SMART" id="SM01134">
    <property type="entry name" value="DeoRC"/>
    <property type="match status" value="1"/>
</dbReference>
<evidence type="ECO:0000313" key="6">
    <source>
        <dbReference type="Proteomes" id="UP000319732"/>
    </source>
</evidence>
<keyword evidence="2" id="KW-0805">Transcription regulation</keyword>
<dbReference type="PRINTS" id="PR00037">
    <property type="entry name" value="HTHLACR"/>
</dbReference>
<feature type="domain" description="HTH deoR-type" evidence="4">
    <location>
        <begin position="10"/>
        <end position="65"/>
    </location>
</feature>
<sequence>MAAARQDKDLPTRQQAILDLAHQGGFVATEQLVRHFGVTPQTIRRDINTLCDLKLLQRYHGGAGLPSSVENAPYADRQGQSPDAKQRIAALTAGLIPNYASLFINIGTTTEAVAKALVGHEGLRVVTNNINVAQILRENPSFEIILAGGTVRNRDGGIIGAAAIEFIRGFRLDYAVIGISGIDADGSLLDFDLREVQVARAIIDSSNHVLLGADESKFGRRAMVRLGDLSDVQSLITSAAPPAPFMPAITGAGIDLIYDDRSAAAALAEDG</sequence>
<dbReference type="PANTHER" id="PTHR30363">
    <property type="entry name" value="HTH-TYPE TRANSCRIPTIONAL REGULATOR SRLR-RELATED"/>
    <property type="match status" value="1"/>
</dbReference>
<dbReference type="PROSITE" id="PS51000">
    <property type="entry name" value="HTH_DEOR_2"/>
    <property type="match status" value="1"/>
</dbReference>
<accession>A0A545SS58</accession>
<dbReference type="EMBL" id="VHSG01000033">
    <property type="protein sequence ID" value="TQV67810.1"/>
    <property type="molecule type" value="Genomic_DNA"/>
</dbReference>
<dbReference type="InterPro" id="IPR050313">
    <property type="entry name" value="Carb_Metab_HTH_regulators"/>
</dbReference>
<reference evidence="5 6" key="1">
    <citation type="submission" date="2019-06" db="EMBL/GenBank/DDBJ databases">
        <title>Whole genome sequence for Cellvibrionaceae sp. R142.</title>
        <authorList>
            <person name="Wang G."/>
        </authorList>
    </citation>
    <scope>NUCLEOTIDE SEQUENCE [LARGE SCALE GENOMIC DNA]</scope>
    <source>
        <strain evidence="5 6">R142</strain>
    </source>
</reference>
<dbReference type="AlphaFoldDB" id="A0A545SS58"/>
<dbReference type="OrthoDB" id="9814815at2"/>
<dbReference type="InterPro" id="IPR036390">
    <property type="entry name" value="WH_DNA-bd_sf"/>
</dbReference>
<proteinExistence type="predicted"/>
<name>A0A545SS58_9GAMM</name>
<comment type="caution">
    <text evidence="5">The sequence shown here is derived from an EMBL/GenBank/DDBJ whole genome shotgun (WGS) entry which is preliminary data.</text>
</comment>
<dbReference type="PANTHER" id="PTHR30363:SF4">
    <property type="entry name" value="GLYCEROL-3-PHOSPHATE REGULON REPRESSOR"/>
    <property type="match status" value="1"/>
</dbReference>
<evidence type="ECO:0000313" key="5">
    <source>
        <dbReference type="EMBL" id="TQV67810.1"/>
    </source>
</evidence>
<dbReference type="Proteomes" id="UP000319732">
    <property type="component" value="Unassembled WGS sequence"/>
</dbReference>
<dbReference type="SUPFAM" id="SSF100950">
    <property type="entry name" value="NagB/RpiA/CoA transferase-like"/>
    <property type="match status" value="1"/>
</dbReference>
<dbReference type="GO" id="GO:0003700">
    <property type="term" value="F:DNA-binding transcription factor activity"/>
    <property type="evidence" value="ECO:0007669"/>
    <property type="project" value="InterPro"/>
</dbReference>
<evidence type="ECO:0000256" key="3">
    <source>
        <dbReference type="ARBA" id="ARBA00023163"/>
    </source>
</evidence>
<evidence type="ECO:0000256" key="1">
    <source>
        <dbReference type="ARBA" id="ARBA00022491"/>
    </source>
</evidence>
<gene>
    <name evidence="5" type="ORF">FKG94_24650</name>
</gene>
<dbReference type="InterPro" id="IPR001034">
    <property type="entry name" value="DeoR_HTH"/>
</dbReference>
<dbReference type="Pfam" id="PF08220">
    <property type="entry name" value="HTH_DeoR"/>
    <property type="match status" value="1"/>
</dbReference>
<dbReference type="InterPro" id="IPR036388">
    <property type="entry name" value="WH-like_DNA-bd_sf"/>
</dbReference>
<dbReference type="Pfam" id="PF00455">
    <property type="entry name" value="DeoRC"/>
    <property type="match status" value="1"/>
</dbReference>
<dbReference type="Gene3D" id="1.10.10.10">
    <property type="entry name" value="Winged helix-like DNA-binding domain superfamily/Winged helix DNA-binding domain"/>
    <property type="match status" value="1"/>
</dbReference>
<dbReference type="Gene3D" id="3.30.750.70">
    <property type="entry name" value="4-hydroxybutyrate coenzyme like domains"/>
    <property type="match status" value="1"/>
</dbReference>